<gene>
    <name evidence="1" type="ORF">Fot_01720</name>
</gene>
<dbReference type="AlphaFoldDB" id="A0ABD1X4S9"/>
<evidence type="ECO:0000313" key="1">
    <source>
        <dbReference type="EMBL" id="KAL2556981.1"/>
    </source>
</evidence>
<sequence>MSFRFRRLQQISRLLPQFYRGNPCGLFGRSIDFFATYSNSSRNVSTSINTRPEQGGCFGERYSTVSETKKKPLSEVDLLSFIRSSLNKPQGASHCWLNKTEDSNNDFKEDGIFLILAGVYCEDSLSTQDDIVITFEKVKSLQQRHPFLQVLAFQHSRSICINNISTNLIQMIIKEYITFPILLSNKHIFEMAKGPCYIIFKGFKNPLIYSEKDTDLMVLDKAVSDLNVQDEEKPVISNMKSSWVKPIEGFKEPYLSSALRNLLLSFPGCISVEESGDRFFLSDVNHHRIIIFNSVGKFLDVIGSSPGFEDGEFESAMLMRPAASFYDASEDCLYFVDSENHAIRKADMERRIVETIYPRSDANKKNNGLWRWILDKIWTKRDVDSKSEFASESFLFPWHLMRSSDNNLFVLNRSFGTLWVMDMASGLIREVVKEPSKILEICGEMILEKSIPLKQIPTDWLQQQLDANCPFEKIPYAGLMSSVAAYQDHVVVCNAVGQMVSKFSRKSGLISIFQFSNFGILGLPYWLSFPLERVSAVLVDGVLSGIHIDHFERFRLLPGTVDIELNIDIPQHTNLVEPLQEGCIWRQARGAATEISGAVNKATSTEKVGAAQQWYDEIDSLSFSVQEIESSTENGSMHAGEGQDGKVRIGCTVNTSPGASEVIIYAALYLRLKRSPTSDVDDQVKKATRIADVLDPTRKVSRDLLVKLLLTSNSNMEELIFIRPLHVKLKFDCLDHPKADNHLKDIILTDSSVNVNVVL</sequence>
<dbReference type="InterPro" id="IPR011042">
    <property type="entry name" value="6-blade_b-propeller_TolB-like"/>
</dbReference>
<dbReference type="Gene3D" id="2.120.10.30">
    <property type="entry name" value="TolB, C-terminal domain"/>
    <property type="match status" value="1"/>
</dbReference>
<dbReference type="SUPFAM" id="SSF63825">
    <property type="entry name" value="YWTD domain"/>
    <property type="match status" value="1"/>
</dbReference>
<proteinExistence type="predicted"/>
<dbReference type="PANTHER" id="PTHR46388:SF3">
    <property type="entry name" value="DUF1618 DOMAIN-CONTAINING PROTEIN"/>
    <property type="match status" value="1"/>
</dbReference>
<evidence type="ECO:0000313" key="2">
    <source>
        <dbReference type="Proteomes" id="UP001604277"/>
    </source>
</evidence>
<name>A0ABD1X4S9_9LAMI</name>
<organism evidence="1 2">
    <name type="scientific">Forsythia ovata</name>
    <dbReference type="NCBI Taxonomy" id="205694"/>
    <lineage>
        <taxon>Eukaryota</taxon>
        <taxon>Viridiplantae</taxon>
        <taxon>Streptophyta</taxon>
        <taxon>Embryophyta</taxon>
        <taxon>Tracheophyta</taxon>
        <taxon>Spermatophyta</taxon>
        <taxon>Magnoliopsida</taxon>
        <taxon>eudicotyledons</taxon>
        <taxon>Gunneridae</taxon>
        <taxon>Pentapetalae</taxon>
        <taxon>asterids</taxon>
        <taxon>lamiids</taxon>
        <taxon>Lamiales</taxon>
        <taxon>Oleaceae</taxon>
        <taxon>Forsythieae</taxon>
        <taxon>Forsythia</taxon>
    </lineage>
</organism>
<accession>A0ABD1X4S9</accession>
<keyword evidence="2" id="KW-1185">Reference proteome</keyword>
<comment type="caution">
    <text evidence="1">The sequence shown here is derived from an EMBL/GenBank/DDBJ whole genome shotgun (WGS) entry which is preliminary data.</text>
</comment>
<protein>
    <submittedName>
        <fullName evidence="1">NHL domain-containing protein</fullName>
    </submittedName>
</protein>
<dbReference type="PANTHER" id="PTHR46388">
    <property type="entry name" value="NHL REPEAT-CONTAINING PROTEIN 2"/>
    <property type="match status" value="1"/>
</dbReference>
<dbReference type="Proteomes" id="UP001604277">
    <property type="component" value="Unassembled WGS sequence"/>
</dbReference>
<dbReference type="EMBL" id="JBFOLJ010000001">
    <property type="protein sequence ID" value="KAL2556981.1"/>
    <property type="molecule type" value="Genomic_DNA"/>
</dbReference>
<reference evidence="2" key="1">
    <citation type="submission" date="2024-07" db="EMBL/GenBank/DDBJ databases">
        <title>Two chromosome-level genome assemblies of Korean endemic species Abeliophyllum distichum and Forsythia ovata (Oleaceae).</title>
        <authorList>
            <person name="Jang H."/>
        </authorList>
    </citation>
    <scope>NUCLEOTIDE SEQUENCE [LARGE SCALE GENOMIC DNA]</scope>
</reference>